<dbReference type="Pfam" id="PF10124">
    <property type="entry name" value="Mu-like_gpT"/>
    <property type="match status" value="3"/>
</dbReference>
<dbReference type="EMBL" id="DSKL01000247">
    <property type="protein sequence ID" value="HEH82595.1"/>
    <property type="molecule type" value="Genomic_DNA"/>
</dbReference>
<sequence length="298" mass="33906">MLLNRENLNALSRSLRALVFQAREEYRPFWNRIALESRTEGRVGVYTWLEDFPTMREWKGERQVQNLSLKTINLENADWEMTFAIARKDVEDDLLDQVGANAREYAFRWAQHDDYLVTQLLLKGFSAQGPDGANFFGTHRVGKKNYQNAGTNPLTRESFRAALAGMRSLQDSRGYPLGFFLDRPLLIVGPQLAPTATEIVGVQTLPSGGANPDYGAAEVVVNPWLVDSYASYWFLVDGSRPIKPLILQRRMDPEWVAKTDPEDDHVFRHNEFVFGVYERKAVGYLYWQLAYGSTGAGS</sequence>
<dbReference type="AlphaFoldDB" id="A0A7C2C2H2"/>
<accession>A0A7C2C2H2</accession>
<name>A0A7C2C2H2_9DEIN</name>
<proteinExistence type="predicted"/>
<evidence type="ECO:0000313" key="2">
    <source>
        <dbReference type="EMBL" id="HEH82595.1"/>
    </source>
</evidence>
<comment type="caution">
    <text evidence="2">The sequence shown here is derived from an EMBL/GenBank/DDBJ whole genome shotgun (WGS) entry which is preliminary data.</text>
</comment>
<reference evidence="2" key="1">
    <citation type="journal article" date="2020" name="mSystems">
        <title>Genome- and Community-Level Interaction Insights into Carbon Utilization and Element Cycling Functions of Hydrothermarchaeota in Hydrothermal Sediment.</title>
        <authorList>
            <person name="Zhou Z."/>
            <person name="Liu Y."/>
            <person name="Xu W."/>
            <person name="Pan J."/>
            <person name="Luo Z.H."/>
            <person name="Li M."/>
        </authorList>
    </citation>
    <scope>NUCLEOTIDE SEQUENCE [LARGE SCALE GENOMIC DNA]</scope>
    <source>
        <strain evidence="2">SpSt-246</strain>
    </source>
</reference>
<feature type="domain" description="Bacteriophage Mu GpT" evidence="1">
    <location>
        <begin position="231"/>
        <end position="294"/>
    </location>
</feature>
<feature type="domain" description="Bacteriophage Mu GpT" evidence="1">
    <location>
        <begin position="8"/>
        <end position="141"/>
    </location>
</feature>
<feature type="domain" description="Bacteriophage Mu GpT" evidence="1">
    <location>
        <begin position="151"/>
        <end position="225"/>
    </location>
</feature>
<organism evidence="2">
    <name type="scientific">Thermus islandicus</name>
    <dbReference type="NCBI Taxonomy" id="540988"/>
    <lineage>
        <taxon>Bacteria</taxon>
        <taxon>Thermotogati</taxon>
        <taxon>Deinococcota</taxon>
        <taxon>Deinococci</taxon>
        <taxon>Thermales</taxon>
        <taxon>Thermaceae</taxon>
        <taxon>Thermus</taxon>
    </lineage>
</organism>
<dbReference type="InterPro" id="IPR018774">
    <property type="entry name" value="Phage_Mu_GpT"/>
</dbReference>
<protein>
    <recommendedName>
        <fullName evidence="1">Bacteriophage Mu GpT domain-containing protein</fullName>
    </recommendedName>
</protein>
<gene>
    <name evidence="2" type="ORF">ENP73_06370</name>
</gene>
<evidence type="ECO:0000259" key="1">
    <source>
        <dbReference type="Pfam" id="PF10124"/>
    </source>
</evidence>